<dbReference type="InterPro" id="IPR019800">
    <property type="entry name" value="Glyco_hydro_3_AS"/>
</dbReference>
<dbReference type="InterPro" id="IPR036881">
    <property type="entry name" value="Glyco_hydro_3_C_sf"/>
</dbReference>
<evidence type="ECO:0000256" key="1">
    <source>
        <dbReference type="ARBA" id="ARBA00005336"/>
    </source>
</evidence>
<dbReference type="PANTHER" id="PTHR42715:SF10">
    <property type="entry name" value="BETA-GLUCOSIDASE"/>
    <property type="match status" value="1"/>
</dbReference>
<dbReference type="Gene3D" id="3.20.20.300">
    <property type="entry name" value="Glycoside hydrolase, family 3, N-terminal domain"/>
    <property type="match status" value="1"/>
</dbReference>
<dbReference type="Gene3D" id="2.60.40.10">
    <property type="entry name" value="Immunoglobulins"/>
    <property type="match status" value="1"/>
</dbReference>
<dbReference type="Pfam" id="PF01915">
    <property type="entry name" value="Glyco_hydro_3_C"/>
    <property type="match status" value="1"/>
</dbReference>
<proteinExistence type="inferred from homology"/>
<dbReference type="OrthoDB" id="3187421at2"/>
<comment type="caution">
    <text evidence="7">The sequence shown here is derived from an EMBL/GenBank/DDBJ whole genome shotgun (WGS) entry which is preliminary data.</text>
</comment>
<evidence type="ECO:0000256" key="5">
    <source>
        <dbReference type="SAM" id="MobiDB-lite"/>
    </source>
</evidence>
<feature type="domain" description="Fibronectin type III-like" evidence="6">
    <location>
        <begin position="572"/>
        <end position="642"/>
    </location>
</feature>
<accession>A0A3N2DAP3</accession>
<gene>
    <name evidence="7" type="ORF">EDD28_1457</name>
</gene>
<dbReference type="GO" id="GO:0004553">
    <property type="term" value="F:hydrolase activity, hydrolyzing O-glycosyl compounds"/>
    <property type="evidence" value="ECO:0007669"/>
    <property type="project" value="InterPro"/>
</dbReference>
<evidence type="ECO:0000256" key="4">
    <source>
        <dbReference type="RuleBase" id="RU361161"/>
    </source>
</evidence>
<dbReference type="PROSITE" id="PS00775">
    <property type="entry name" value="GLYCOSYL_HYDROL_F3"/>
    <property type="match status" value="1"/>
</dbReference>
<dbReference type="PRINTS" id="PR00133">
    <property type="entry name" value="GLHYDRLASE3"/>
</dbReference>
<dbReference type="EMBL" id="RKHQ01000001">
    <property type="protein sequence ID" value="ROR96865.1"/>
    <property type="molecule type" value="Genomic_DNA"/>
</dbReference>
<dbReference type="SMART" id="SM01217">
    <property type="entry name" value="Fn3_like"/>
    <property type="match status" value="1"/>
</dbReference>
<dbReference type="InterPro" id="IPR001764">
    <property type="entry name" value="Glyco_hydro_3_N"/>
</dbReference>
<dbReference type="InterPro" id="IPR036962">
    <property type="entry name" value="Glyco_hydro_3_N_sf"/>
</dbReference>
<sequence>MTGSTPLAWLSTLEKAALVSGASTWETRPVPRAGLPALVLTDGPHGIRRQLGASDHLGIAESAKATCFPPAATVANSWDLDLAREIGEALGREAAEQEVDVLLGPGLNIKRNPLCGRNFEYFSEDPLLAGDLAAAYVLGIQSRGVAACPKHFAANSQETARMTSDSVVDERTLREIYLTGFERVVRSADPWALMSSYNRVNGSYANESVFLLATVLRGEWGFDGLVVSDWGGSNDAAAAVAAGSALEMPSPGFGSVREVLDALASGRLSEADLDARVEEIRRLAERTAASGAAPATDEAVQHGLARRAAAESVVLLRNEGGLLPLAAGTRVGVIGDFAETPRYQGAGSSLVNTRNLVTPLEALAASTLDVAGFSRGFPRSGAADPALVTEAVALAKDVDVVLLYLGLDELAETEGRDRATMAMAPAQLELLEAVAAVNQRVVVVLAAGSPVEMPWLSHVAALAHGYLGGEGGAEGMVDVLTGAVNPGGRLAETYPVVLADVPGSESYPGESIVEYREGPFVGYRYFSTVEKPVRFPFGFGLSYTTFAYSDLSVTSDGARVTVTNTGTVAGSDVVQLYVGRIGEGIPRPRRELKGYAKVRLAAGESTQVEIPFDEYTFRHWSTRTGAWEVETARYAVEVGANVADLPLRAELDVAGTCEPDTAAAAALPHYASGDVRRVTDAEFELLLGRPLVAAPSGKRDLGLNDPLGAMSSARNPLARWAAGILHGRLRKSEAKGKPDLNMLFVLAMPFRALAKMTNGAITTPMAEAIVRIVNGSTFGGLGALIGAWRRSGRDAKELAREFERLSTGAPGAAATNPSDRHES</sequence>
<evidence type="ECO:0000256" key="2">
    <source>
        <dbReference type="ARBA" id="ARBA00022801"/>
    </source>
</evidence>
<dbReference type="SUPFAM" id="SSF51445">
    <property type="entry name" value="(Trans)glycosidases"/>
    <property type="match status" value="1"/>
</dbReference>
<dbReference type="PANTHER" id="PTHR42715">
    <property type="entry name" value="BETA-GLUCOSIDASE"/>
    <property type="match status" value="1"/>
</dbReference>
<comment type="similarity">
    <text evidence="1 4">Belongs to the glycosyl hydrolase 3 family.</text>
</comment>
<organism evidence="7 8">
    <name type="scientific">Salana multivorans</name>
    <dbReference type="NCBI Taxonomy" id="120377"/>
    <lineage>
        <taxon>Bacteria</taxon>
        <taxon>Bacillati</taxon>
        <taxon>Actinomycetota</taxon>
        <taxon>Actinomycetes</taxon>
        <taxon>Micrococcales</taxon>
        <taxon>Beutenbergiaceae</taxon>
        <taxon>Salana</taxon>
    </lineage>
</organism>
<dbReference type="Gene3D" id="3.40.50.1700">
    <property type="entry name" value="Glycoside hydrolase family 3 C-terminal domain"/>
    <property type="match status" value="1"/>
</dbReference>
<keyword evidence="3" id="KW-0119">Carbohydrate metabolism</keyword>
<dbReference type="InterPro" id="IPR050288">
    <property type="entry name" value="Cellulose_deg_GH3"/>
</dbReference>
<dbReference type="RefSeq" id="WP_123738985.1">
    <property type="nucleotide sequence ID" value="NZ_RKHQ01000001.1"/>
</dbReference>
<keyword evidence="2 4" id="KW-0378">Hydrolase</keyword>
<evidence type="ECO:0000259" key="6">
    <source>
        <dbReference type="SMART" id="SM01217"/>
    </source>
</evidence>
<keyword evidence="8" id="KW-1185">Reference proteome</keyword>
<evidence type="ECO:0000313" key="8">
    <source>
        <dbReference type="Proteomes" id="UP000275356"/>
    </source>
</evidence>
<dbReference type="Pfam" id="PF00933">
    <property type="entry name" value="Glyco_hydro_3"/>
    <property type="match status" value="1"/>
</dbReference>
<evidence type="ECO:0000256" key="3">
    <source>
        <dbReference type="ARBA" id="ARBA00023277"/>
    </source>
</evidence>
<dbReference type="InterPro" id="IPR002772">
    <property type="entry name" value="Glyco_hydro_3_C"/>
</dbReference>
<protein>
    <submittedName>
        <fullName evidence="7">Beta-glucosidase</fullName>
    </submittedName>
</protein>
<dbReference type="AlphaFoldDB" id="A0A3N2DAP3"/>
<dbReference type="Pfam" id="PF14310">
    <property type="entry name" value="Fn3-like"/>
    <property type="match status" value="1"/>
</dbReference>
<dbReference type="InterPro" id="IPR017853">
    <property type="entry name" value="GH"/>
</dbReference>
<evidence type="ECO:0000313" key="7">
    <source>
        <dbReference type="EMBL" id="ROR96865.1"/>
    </source>
</evidence>
<dbReference type="InterPro" id="IPR013783">
    <property type="entry name" value="Ig-like_fold"/>
</dbReference>
<dbReference type="Proteomes" id="UP000275356">
    <property type="component" value="Unassembled WGS sequence"/>
</dbReference>
<keyword evidence="4" id="KW-0326">Glycosidase</keyword>
<dbReference type="SUPFAM" id="SSF52279">
    <property type="entry name" value="Beta-D-glucan exohydrolase, C-terminal domain"/>
    <property type="match status" value="1"/>
</dbReference>
<name>A0A3N2DAP3_9MICO</name>
<dbReference type="GO" id="GO:0005975">
    <property type="term" value="P:carbohydrate metabolic process"/>
    <property type="evidence" value="ECO:0007669"/>
    <property type="project" value="InterPro"/>
</dbReference>
<feature type="region of interest" description="Disordered" evidence="5">
    <location>
        <begin position="802"/>
        <end position="823"/>
    </location>
</feature>
<reference evidence="7 8" key="1">
    <citation type="submission" date="2018-11" db="EMBL/GenBank/DDBJ databases">
        <title>Sequencing the genomes of 1000 actinobacteria strains.</title>
        <authorList>
            <person name="Klenk H.-P."/>
        </authorList>
    </citation>
    <scope>NUCLEOTIDE SEQUENCE [LARGE SCALE GENOMIC DNA]</scope>
    <source>
        <strain evidence="7 8">DSM 13521</strain>
    </source>
</reference>
<dbReference type="InterPro" id="IPR026891">
    <property type="entry name" value="Fn3-like"/>
</dbReference>